<dbReference type="GO" id="GO:0005886">
    <property type="term" value="C:plasma membrane"/>
    <property type="evidence" value="ECO:0007669"/>
    <property type="project" value="UniProtKB-SubCell"/>
</dbReference>
<comment type="caution">
    <text evidence="13">The sequence shown here is derived from an EMBL/GenBank/DDBJ whole genome shotgun (WGS) entry which is preliminary data.</text>
</comment>
<dbReference type="SUPFAM" id="SSF160240">
    <property type="entry name" value="Cation efflux protein cytoplasmic domain-like"/>
    <property type="match status" value="1"/>
</dbReference>
<feature type="transmembrane region" description="Helical" evidence="10">
    <location>
        <begin position="95"/>
        <end position="116"/>
    </location>
</feature>
<dbReference type="Gene3D" id="1.20.1510.10">
    <property type="entry name" value="Cation efflux protein transmembrane domain"/>
    <property type="match status" value="1"/>
</dbReference>
<evidence type="ECO:0000256" key="1">
    <source>
        <dbReference type="ARBA" id="ARBA00004651"/>
    </source>
</evidence>
<dbReference type="OrthoDB" id="9806522at2"/>
<dbReference type="SUPFAM" id="SSF161111">
    <property type="entry name" value="Cation efflux protein transmembrane domain-like"/>
    <property type="match status" value="1"/>
</dbReference>
<keyword evidence="14" id="KW-1185">Reference proteome</keyword>
<keyword evidence="5 10" id="KW-0812">Transmembrane</keyword>
<dbReference type="NCBIfam" id="TIGR01297">
    <property type="entry name" value="CDF"/>
    <property type="match status" value="1"/>
</dbReference>
<keyword evidence="6 10" id="KW-1133">Transmembrane helix</keyword>
<proteinExistence type="inferred from homology"/>
<evidence type="ECO:0000256" key="9">
    <source>
        <dbReference type="SAM" id="MobiDB-lite"/>
    </source>
</evidence>
<dbReference type="PANTHER" id="PTHR43840:SF41">
    <property type="entry name" value="CATION-EFFLUX PUMP FIEF"/>
    <property type="match status" value="1"/>
</dbReference>
<dbReference type="Proteomes" id="UP000241167">
    <property type="component" value="Unassembled WGS sequence"/>
</dbReference>
<feature type="transmembrane region" description="Helical" evidence="10">
    <location>
        <begin position="196"/>
        <end position="213"/>
    </location>
</feature>
<feature type="region of interest" description="Disordered" evidence="9">
    <location>
        <begin position="301"/>
        <end position="321"/>
    </location>
</feature>
<evidence type="ECO:0000256" key="2">
    <source>
        <dbReference type="ARBA" id="ARBA00008114"/>
    </source>
</evidence>
<dbReference type="Pfam" id="PF01545">
    <property type="entry name" value="Cation_efflux"/>
    <property type="match status" value="1"/>
</dbReference>
<sequence length="321" mass="34399">MTRAHVHGAAHEAGPRAGGANLAKRAAVASVSVALFLLLLKAFAAWTTGSVAMLGSLADTALDVIASLITLYGVRVAAAPADEGHRFGHGKAEALAALGQVALITASAIGIAWRAVDRLIAGTVTADAEYGIGVSLLAIATTLALLSYQRRVIARTGSVAIEADHVHYQSDLLLNASVIAALVVDQYLGLSGADPLFGIVIALWLLFGAWRASARAIDQLMDREWPEEKRRRFIEAASRHPELKGMHDLRTRTSGAHDFVQFHVWVDPEMTVAEAHRVMDEVEHKLEEEFPGCEILIHVDPEGQVDQPGNPLAETDLTPRK</sequence>
<dbReference type="InterPro" id="IPR027470">
    <property type="entry name" value="Cation_efflux_CTD"/>
</dbReference>
<evidence type="ECO:0000256" key="3">
    <source>
        <dbReference type="ARBA" id="ARBA00022448"/>
    </source>
</evidence>
<dbReference type="InterPro" id="IPR036837">
    <property type="entry name" value="Cation_efflux_CTD_sf"/>
</dbReference>
<accession>A0A2P7QI01</accession>
<keyword evidence="3" id="KW-0813">Transport</keyword>
<dbReference type="EMBL" id="PXYI01000008">
    <property type="protein sequence ID" value="PSJ37602.1"/>
    <property type="molecule type" value="Genomic_DNA"/>
</dbReference>
<evidence type="ECO:0000256" key="6">
    <source>
        <dbReference type="ARBA" id="ARBA00022989"/>
    </source>
</evidence>
<evidence type="ECO:0000256" key="7">
    <source>
        <dbReference type="ARBA" id="ARBA00023136"/>
    </source>
</evidence>
<dbReference type="FunFam" id="3.30.70.1350:FF:000002">
    <property type="entry name" value="Ferrous-iron efflux pump FieF"/>
    <property type="match status" value="1"/>
</dbReference>
<feature type="transmembrane region" description="Helical" evidence="10">
    <location>
        <begin position="26"/>
        <end position="46"/>
    </location>
</feature>
<dbReference type="PANTHER" id="PTHR43840">
    <property type="entry name" value="MITOCHONDRIAL METAL TRANSPORTER 1-RELATED"/>
    <property type="match status" value="1"/>
</dbReference>
<dbReference type="InterPro" id="IPR002524">
    <property type="entry name" value="Cation_efflux"/>
</dbReference>
<evidence type="ECO:0000256" key="10">
    <source>
        <dbReference type="SAM" id="Phobius"/>
    </source>
</evidence>
<evidence type="ECO:0000313" key="13">
    <source>
        <dbReference type="EMBL" id="PSJ37602.1"/>
    </source>
</evidence>
<dbReference type="InterPro" id="IPR058533">
    <property type="entry name" value="Cation_efflux_TM"/>
</dbReference>
<evidence type="ECO:0000313" key="14">
    <source>
        <dbReference type="Proteomes" id="UP000241167"/>
    </source>
</evidence>
<dbReference type="AlphaFoldDB" id="A0A2P7QI01"/>
<dbReference type="Pfam" id="PF16916">
    <property type="entry name" value="ZT_dimer"/>
    <property type="match status" value="1"/>
</dbReference>
<name>A0A2P7QI01_9SPHN</name>
<evidence type="ECO:0000256" key="4">
    <source>
        <dbReference type="ARBA" id="ARBA00022475"/>
    </source>
</evidence>
<evidence type="ECO:0000259" key="11">
    <source>
        <dbReference type="Pfam" id="PF01545"/>
    </source>
</evidence>
<dbReference type="InterPro" id="IPR027469">
    <property type="entry name" value="Cation_efflux_TMD_sf"/>
</dbReference>
<dbReference type="Gene3D" id="3.30.70.1350">
    <property type="entry name" value="Cation efflux protein, cytoplasmic domain"/>
    <property type="match status" value="1"/>
</dbReference>
<feature type="transmembrane region" description="Helical" evidence="10">
    <location>
        <begin position="52"/>
        <end position="74"/>
    </location>
</feature>
<keyword evidence="7 10" id="KW-0472">Membrane</keyword>
<protein>
    <recommendedName>
        <fullName evidence="8">Protein p34</fullName>
    </recommendedName>
</protein>
<evidence type="ECO:0000256" key="8">
    <source>
        <dbReference type="ARBA" id="ARBA00068882"/>
    </source>
</evidence>
<comment type="subcellular location">
    <subcellularLocation>
        <location evidence="1">Cell membrane</location>
        <topology evidence="1">Multi-pass membrane protein</topology>
    </subcellularLocation>
</comment>
<evidence type="ECO:0000256" key="5">
    <source>
        <dbReference type="ARBA" id="ARBA00022692"/>
    </source>
</evidence>
<dbReference type="GO" id="GO:0006882">
    <property type="term" value="P:intracellular zinc ion homeostasis"/>
    <property type="evidence" value="ECO:0007669"/>
    <property type="project" value="TreeGrafter"/>
</dbReference>
<reference evidence="13 14" key="1">
    <citation type="submission" date="2018-03" db="EMBL/GenBank/DDBJ databases">
        <title>The draft genome of Sphingosinicella sp. GL-C-18.</title>
        <authorList>
            <person name="Liu L."/>
            <person name="Li L."/>
            <person name="Liang L."/>
            <person name="Zhang X."/>
            <person name="Wang T."/>
        </authorList>
    </citation>
    <scope>NUCLEOTIDE SEQUENCE [LARGE SCALE GENOMIC DNA]</scope>
    <source>
        <strain evidence="13 14">GL-C-18</strain>
    </source>
</reference>
<dbReference type="RefSeq" id="WP_106515042.1">
    <property type="nucleotide sequence ID" value="NZ_PXYI01000008.1"/>
</dbReference>
<dbReference type="GO" id="GO:0015093">
    <property type="term" value="F:ferrous iron transmembrane transporter activity"/>
    <property type="evidence" value="ECO:0007669"/>
    <property type="project" value="TreeGrafter"/>
</dbReference>
<dbReference type="GO" id="GO:0015341">
    <property type="term" value="F:zinc efflux antiporter activity"/>
    <property type="evidence" value="ECO:0007669"/>
    <property type="project" value="TreeGrafter"/>
</dbReference>
<feature type="domain" description="Cation efflux protein cytoplasmic" evidence="12">
    <location>
        <begin position="226"/>
        <end position="302"/>
    </location>
</feature>
<dbReference type="GO" id="GO:0015086">
    <property type="term" value="F:cadmium ion transmembrane transporter activity"/>
    <property type="evidence" value="ECO:0007669"/>
    <property type="project" value="TreeGrafter"/>
</dbReference>
<feature type="domain" description="Cation efflux protein transmembrane" evidence="11">
    <location>
        <begin position="28"/>
        <end position="221"/>
    </location>
</feature>
<evidence type="ECO:0000259" key="12">
    <source>
        <dbReference type="Pfam" id="PF16916"/>
    </source>
</evidence>
<gene>
    <name evidence="13" type="primary">fieF</name>
    <name evidence="13" type="synonym">yiiP</name>
    <name evidence="13" type="ORF">C7I55_21230</name>
</gene>
<keyword evidence="4" id="KW-1003">Cell membrane</keyword>
<organism evidence="13 14">
    <name type="scientific">Allosphingosinicella deserti</name>
    <dbReference type="NCBI Taxonomy" id="2116704"/>
    <lineage>
        <taxon>Bacteria</taxon>
        <taxon>Pseudomonadati</taxon>
        <taxon>Pseudomonadota</taxon>
        <taxon>Alphaproteobacteria</taxon>
        <taxon>Sphingomonadales</taxon>
        <taxon>Sphingomonadaceae</taxon>
        <taxon>Allosphingosinicella</taxon>
    </lineage>
</organism>
<dbReference type="InterPro" id="IPR050291">
    <property type="entry name" value="CDF_Transporter"/>
</dbReference>
<feature type="transmembrane region" description="Helical" evidence="10">
    <location>
        <begin position="128"/>
        <end position="148"/>
    </location>
</feature>
<comment type="similarity">
    <text evidence="2">Belongs to the cation diffusion facilitator (CDF) transporter (TC 2.A.4) family.</text>
</comment>